<proteinExistence type="predicted"/>
<feature type="signal peptide" evidence="1">
    <location>
        <begin position="1"/>
        <end position="36"/>
    </location>
</feature>
<organism evidence="2 3">
    <name type="scientific">Actinoplanes philippinensis</name>
    <dbReference type="NCBI Taxonomy" id="35752"/>
    <lineage>
        <taxon>Bacteria</taxon>
        <taxon>Bacillati</taxon>
        <taxon>Actinomycetota</taxon>
        <taxon>Actinomycetes</taxon>
        <taxon>Micromonosporales</taxon>
        <taxon>Micromonosporaceae</taxon>
        <taxon>Actinoplanes</taxon>
    </lineage>
</organism>
<gene>
    <name evidence="2" type="ORF">SAMN05421541_103269</name>
</gene>
<evidence type="ECO:0000313" key="2">
    <source>
        <dbReference type="EMBL" id="SFE73034.1"/>
    </source>
</evidence>
<dbReference type="RefSeq" id="WP_143133665.1">
    <property type="nucleotide sequence ID" value="NZ_BOMT01000006.1"/>
</dbReference>
<protein>
    <submittedName>
        <fullName evidence="2">Uncharacterized protein</fullName>
    </submittedName>
</protein>
<feature type="chain" id="PRO_5011560673" evidence="1">
    <location>
        <begin position="37"/>
        <end position="144"/>
    </location>
</feature>
<evidence type="ECO:0000256" key="1">
    <source>
        <dbReference type="SAM" id="SignalP"/>
    </source>
</evidence>
<dbReference type="AlphaFoldDB" id="A0A1I2CXM7"/>
<accession>A0A1I2CXM7</accession>
<sequence>MQNRKNRILRTAGAATASMTLAAAGLCLATASPAQAKARCNGAKPAIDGTTFRNDTDQTIMVKGDKYVGKDSAGKAKYKTVEVAVGRNGGTALGAGVCDADFIKTSWDWLYNGVELVDGDSWRKIAGSWSCWNTPRTGYRISCG</sequence>
<dbReference type="OrthoDB" id="3296422at2"/>
<keyword evidence="3" id="KW-1185">Reference proteome</keyword>
<dbReference type="Proteomes" id="UP000199645">
    <property type="component" value="Unassembled WGS sequence"/>
</dbReference>
<name>A0A1I2CXM7_9ACTN</name>
<dbReference type="STRING" id="35752.SAMN05421541_103269"/>
<keyword evidence="1" id="KW-0732">Signal</keyword>
<dbReference type="EMBL" id="FONV01000003">
    <property type="protein sequence ID" value="SFE73034.1"/>
    <property type="molecule type" value="Genomic_DNA"/>
</dbReference>
<evidence type="ECO:0000313" key="3">
    <source>
        <dbReference type="Proteomes" id="UP000199645"/>
    </source>
</evidence>
<reference evidence="2 3" key="1">
    <citation type="submission" date="2016-10" db="EMBL/GenBank/DDBJ databases">
        <authorList>
            <person name="de Groot N.N."/>
        </authorList>
    </citation>
    <scope>NUCLEOTIDE SEQUENCE [LARGE SCALE GENOMIC DNA]</scope>
    <source>
        <strain evidence="2 3">DSM 43019</strain>
    </source>
</reference>